<dbReference type="Gene3D" id="3.40.30.10">
    <property type="entry name" value="Glutaredoxin"/>
    <property type="match status" value="1"/>
</dbReference>
<evidence type="ECO:0000313" key="5">
    <source>
        <dbReference type="EMBL" id="ANI94112.1"/>
    </source>
</evidence>
<evidence type="ECO:0000313" key="6">
    <source>
        <dbReference type="Proteomes" id="UP000186104"/>
    </source>
</evidence>
<gene>
    <name evidence="5" type="ORF">BJL86_3353</name>
</gene>
<keyword evidence="6" id="KW-1185">Reference proteome</keyword>
<evidence type="ECO:0000256" key="3">
    <source>
        <dbReference type="ARBA" id="ARBA00023284"/>
    </source>
</evidence>
<dbReference type="EMBL" id="CP015961">
    <property type="protein sequence ID" value="ANI94112.1"/>
    <property type="molecule type" value="Genomic_DNA"/>
</dbReference>
<dbReference type="OrthoDB" id="9790390at2"/>
<evidence type="ECO:0000256" key="1">
    <source>
        <dbReference type="ARBA" id="ARBA00003318"/>
    </source>
</evidence>
<organism evidence="5 6">
    <name type="scientific">Dietzia timorensis</name>
    <dbReference type="NCBI Taxonomy" id="499555"/>
    <lineage>
        <taxon>Bacteria</taxon>
        <taxon>Bacillati</taxon>
        <taxon>Actinomycetota</taxon>
        <taxon>Actinomycetes</taxon>
        <taxon>Mycobacteriales</taxon>
        <taxon>Dietziaceae</taxon>
        <taxon>Dietzia</taxon>
    </lineage>
</organism>
<accession>A0A173LRP5</accession>
<dbReference type="STRING" id="499555.BJL86_3353"/>
<dbReference type="GO" id="GO:0015035">
    <property type="term" value="F:protein-disulfide reductase activity"/>
    <property type="evidence" value="ECO:0007669"/>
    <property type="project" value="TreeGrafter"/>
</dbReference>
<dbReference type="InterPro" id="IPR036249">
    <property type="entry name" value="Thioredoxin-like_sf"/>
</dbReference>
<comment type="function">
    <text evidence="1">Participates in various redox reactions through the reversible oxidation of its active center dithiol to a disulfide and catalyzes dithiol-disulfide exchange reactions.</text>
</comment>
<dbReference type="Proteomes" id="UP000186104">
    <property type="component" value="Chromosome"/>
</dbReference>
<dbReference type="RefSeq" id="WP_075845117.1">
    <property type="nucleotide sequence ID" value="NZ_CP015961.1"/>
</dbReference>
<dbReference type="GO" id="GO:0005829">
    <property type="term" value="C:cytosol"/>
    <property type="evidence" value="ECO:0007669"/>
    <property type="project" value="TreeGrafter"/>
</dbReference>
<reference evidence="5 6" key="1">
    <citation type="submission" date="2016-06" db="EMBL/GenBank/DDBJ databases">
        <title>Complete genome sequence of a saline-alkali tolerant type strain Dietzia timorensis ID05-A0528T.</title>
        <authorList>
            <person name="Wu X."/>
        </authorList>
    </citation>
    <scope>NUCLEOTIDE SEQUENCE [LARGE SCALE GENOMIC DNA]</scope>
    <source>
        <strain evidence="5 6">ID05-A0528</strain>
    </source>
</reference>
<dbReference type="PRINTS" id="PR00421">
    <property type="entry name" value="THIOREDOXIN"/>
</dbReference>
<dbReference type="AlphaFoldDB" id="A0A173LRP5"/>
<keyword evidence="3" id="KW-0676">Redox-active center</keyword>
<dbReference type="PANTHER" id="PTHR45663">
    <property type="entry name" value="GEO12009P1"/>
    <property type="match status" value="1"/>
</dbReference>
<dbReference type="PANTHER" id="PTHR45663:SF11">
    <property type="entry name" value="GEO12009P1"/>
    <property type="match status" value="1"/>
</dbReference>
<dbReference type="SUPFAM" id="SSF52833">
    <property type="entry name" value="Thioredoxin-like"/>
    <property type="match status" value="1"/>
</dbReference>
<sequence>MGLFTRRSGASDSRGAQSALPLVSTDEFDHSVIEASRTRPVLVDFWAPWCRPCKAMDPVLAELAARFGEQASIVGVDIQSEPALASRLQILSIPLLVIYRDGEQVASLHGAQPKRAIADLIDDQLSNS</sequence>
<evidence type="ECO:0000259" key="4">
    <source>
        <dbReference type="PROSITE" id="PS51352"/>
    </source>
</evidence>
<evidence type="ECO:0000256" key="2">
    <source>
        <dbReference type="ARBA" id="ARBA00008987"/>
    </source>
</evidence>
<dbReference type="Pfam" id="PF00085">
    <property type="entry name" value="Thioredoxin"/>
    <property type="match status" value="1"/>
</dbReference>
<dbReference type="InterPro" id="IPR013766">
    <property type="entry name" value="Thioredoxin_domain"/>
</dbReference>
<dbReference type="KEGG" id="dtm:BJL86_3353"/>
<name>A0A173LRP5_9ACTN</name>
<comment type="similarity">
    <text evidence="2">Belongs to the thioredoxin family.</text>
</comment>
<proteinExistence type="inferred from homology"/>
<feature type="domain" description="Thioredoxin" evidence="4">
    <location>
        <begin position="1"/>
        <end position="126"/>
    </location>
</feature>
<dbReference type="CDD" id="cd02947">
    <property type="entry name" value="TRX_family"/>
    <property type="match status" value="1"/>
</dbReference>
<dbReference type="GO" id="GO:0045454">
    <property type="term" value="P:cell redox homeostasis"/>
    <property type="evidence" value="ECO:0007669"/>
    <property type="project" value="TreeGrafter"/>
</dbReference>
<dbReference type="PROSITE" id="PS51352">
    <property type="entry name" value="THIOREDOXIN_2"/>
    <property type="match status" value="1"/>
</dbReference>
<protein>
    <submittedName>
        <fullName evidence="5">Thioredoxin-1</fullName>
    </submittedName>
</protein>